<feature type="transmembrane region" description="Helical" evidence="1">
    <location>
        <begin position="45"/>
        <end position="66"/>
    </location>
</feature>
<gene>
    <name evidence="2" type="ORF">BHF68_05095</name>
</gene>
<keyword evidence="1" id="KW-1133">Transmembrane helix</keyword>
<accession>A0A1E5G307</accession>
<feature type="transmembrane region" description="Helical" evidence="1">
    <location>
        <begin position="106"/>
        <end position="128"/>
    </location>
</feature>
<protein>
    <submittedName>
        <fullName evidence="2">Uncharacterized protein</fullName>
    </submittedName>
</protein>
<dbReference type="RefSeq" id="WP_069643027.1">
    <property type="nucleotide sequence ID" value="NZ_MIJE01000022.1"/>
</dbReference>
<feature type="transmembrane region" description="Helical" evidence="1">
    <location>
        <begin position="140"/>
        <end position="159"/>
    </location>
</feature>
<sequence length="206" mass="23002">MNSLLNRGTLIITIYAVIAGLILWFTPAEKTLGHVIKYVFFHVSLSYAGIYSFYLSAFLGLVYLTLRSMKKDAEVFGYWSLLLGRVTIVVWAVSVAISIYAMQLAWGQIILTEPLTVFVLIVLALVVGKELIIWDKGLKVASVANILIAVVIFFIRPSVGRIMHPDDPIGTSDVSVYKIMSMSLTTLTFVAMILFTYWLVNNRKVA</sequence>
<organism evidence="2 3">
    <name type="scientific">Desulfuribacillus alkaliarsenatis</name>
    <dbReference type="NCBI Taxonomy" id="766136"/>
    <lineage>
        <taxon>Bacteria</taxon>
        <taxon>Bacillati</taxon>
        <taxon>Bacillota</taxon>
        <taxon>Desulfuribacillia</taxon>
        <taxon>Desulfuribacillales</taxon>
        <taxon>Desulfuribacillaceae</taxon>
        <taxon>Desulfuribacillus</taxon>
    </lineage>
</organism>
<feature type="transmembrane region" description="Helical" evidence="1">
    <location>
        <begin position="179"/>
        <end position="200"/>
    </location>
</feature>
<proteinExistence type="predicted"/>
<keyword evidence="1" id="KW-0472">Membrane</keyword>
<reference evidence="2 3" key="1">
    <citation type="submission" date="2016-09" db="EMBL/GenBank/DDBJ databases">
        <title>Draft genome sequence for the type strain of Desulfuribacillus alkaliarsenatis AHT28, an obligately anaerobic, sulfidogenic bacterium isolated from Russian soda lake sediments.</title>
        <authorList>
            <person name="Abin C.A."/>
            <person name="Hollibaugh J.T."/>
        </authorList>
    </citation>
    <scope>NUCLEOTIDE SEQUENCE [LARGE SCALE GENOMIC DNA]</scope>
    <source>
        <strain evidence="2 3">AHT28</strain>
    </source>
</reference>
<dbReference type="EMBL" id="MIJE01000022">
    <property type="protein sequence ID" value="OEF96982.1"/>
    <property type="molecule type" value="Genomic_DNA"/>
</dbReference>
<keyword evidence="3" id="KW-1185">Reference proteome</keyword>
<dbReference type="AlphaFoldDB" id="A0A1E5G307"/>
<name>A0A1E5G307_9FIRM</name>
<evidence type="ECO:0000313" key="3">
    <source>
        <dbReference type="Proteomes" id="UP000094296"/>
    </source>
</evidence>
<feature type="transmembrane region" description="Helical" evidence="1">
    <location>
        <begin position="7"/>
        <end position="25"/>
    </location>
</feature>
<dbReference type="OrthoDB" id="161952at2"/>
<comment type="caution">
    <text evidence="2">The sequence shown here is derived from an EMBL/GenBank/DDBJ whole genome shotgun (WGS) entry which is preliminary data.</text>
</comment>
<feature type="transmembrane region" description="Helical" evidence="1">
    <location>
        <begin position="78"/>
        <end position="100"/>
    </location>
</feature>
<dbReference type="Proteomes" id="UP000094296">
    <property type="component" value="Unassembled WGS sequence"/>
</dbReference>
<evidence type="ECO:0000313" key="2">
    <source>
        <dbReference type="EMBL" id="OEF96982.1"/>
    </source>
</evidence>
<keyword evidence="1" id="KW-0812">Transmembrane</keyword>
<evidence type="ECO:0000256" key="1">
    <source>
        <dbReference type="SAM" id="Phobius"/>
    </source>
</evidence>